<evidence type="ECO:0000256" key="5">
    <source>
        <dbReference type="SAM" id="MobiDB-lite"/>
    </source>
</evidence>
<keyword evidence="8" id="KW-1185">Reference proteome</keyword>
<evidence type="ECO:0000313" key="7">
    <source>
        <dbReference type="EMBL" id="KAK6937653.1"/>
    </source>
</evidence>
<dbReference type="Pfam" id="PF00569">
    <property type="entry name" value="ZZ"/>
    <property type="match status" value="1"/>
</dbReference>
<evidence type="ECO:0000259" key="6">
    <source>
        <dbReference type="PROSITE" id="PS50135"/>
    </source>
</evidence>
<reference evidence="7 8" key="1">
    <citation type="submission" date="2023-12" db="EMBL/GenBank/DDBJ databases">
        <title>A high-quality genome assembly for Dillenia turbinata (Dilleniales).</title>
        <authorList>
            <person name="Chanderbali A."/>
        </authorList>
    </citation>
    <scope>NUCLEOTIDE SEQUENCE [LARGE SCALE GENOMIC DNA]</scope>
    <source>
        <strain evidence="7">LSX21</strain>
        <tissue evidence="7">Leaf</tissue>
    </source>
</reference>
<dbReference type="FunFam" id="3.30.60.90:FF:000014">
    <property type="entry name" value="E3 ubiquitin-protein ligase PRT1"/>
    <property type="match status" value="1"/>
</dbReference>
<feature type="region of interest" description="Disordered" evidence="5">
    <location>
        <begin position="180"/>
        <end position="219"/>
    </location>
</feature>
<dbReference type="GO" id="GO:0008270">
    <property type="term" value="F:zinc ion binding"/>
    <property type="evidence" value="ECO:0007669"/>
    <property type="project" value="UniProtKB-KW"/>
</dbReference>
<sequence>MLKGCGSALENNQENEEDDIGMLEDRNKCTILSDFTMKIGLALSALLGGALESSGKRGSCLLPSFRENPSWWTEHGSKIHINVGCDSCGMYPIIGERFRCKDCVEKIGYDLCGDCYKTSSKLPGRFNQQHTPDHKFELVKSYVVQKMLRVINRQLEGGFEPRIFDEVNPEDGSITITSLNDAQDQEDAEDGSIGITSSNDAQDQEDAEDEKSSEIGERSRCLCSKEEHYSVASKANQKITLS</sequence>
<evidence type="ECO:0000256" key="4">
    <source>
        <dbReference type="PROSITE-ProRule" id="PRU00228"/>
    </source>
</evidence>
<dbReference type="InterPro" id="IPR000433">
    <property type="entry name" value="Znf_ZZ"/>
</dbReference>
<organism evidence="7 8">
    <name type="scientific">Dillenia turbinata</name>
    <dbReference type="NCBI Taxonomy" id="194707"/>
    <lineage>
        <taxon>Eukaryota</taxon>
        <taxon>Viridiplantae</taxon>
        <taxon>Streptophyta</taxon>
        <taxon>Embryophyta</taxon>
        <taxon>Tracheophyta</taxon>
        <taxon>Spermatophyta</taxon>
        <taxon>Magnoliopsida</taxon>
        <taxon>eudicotyledons</taxon>
        <taxon>Gunneridae</taxon>
        <taxon>Pentapetalae</taxon>
        <taxon>Dilleniales</taxon>
        <taxon>Dilleniaceae</taxon>
        <taxon>Dillenia</taxon>
    </lineage>
</organism>
<dbReference type="AlphaFoldDB" id="A0AAN8ZKN3"/>
<dbReference type="GO" id="GO:0043161">
    <property type="term" value="P:proteasome-mediated ubiquitin-dependent protein catabolic process"/>
    <property type="evidence" value="ECO:0007669"/>
    <property type="project" value="TreeGrafter"/>
</dbReference>
<keyword evidence="3" id="KW-0862">Zinc</keyword>
<evidence type="ECO:0000256" key="2">
    <source>
        <dbReference type="ARBA" id="ARBA00022771"/>
    </source>
</evidence>
<dbReference type="SUPFAM" id="SSF57850">
    <property type="entry name" value="RING/U-box"/>
    <property type="match status" value="1"/>
</dbReference>
<keyword evidence="2 4" id="KW-0863">Zinc-finger</keyword>
<evidence type="ECO:0000313" key="8">
    <source>
        <dbReference type="Proteomes" id="UP001370490"/>
    </source>
</evidence>
<dbReference type="CDD" id="cd02338">
    <property type="entry name" value="ZZ_PCMF_like"/>
    <property type="match status" value="1"/>
</dbReference>
<dbReference type="Proteomes" id="UP001370490">
    <property type="component" value="Unassembled WGS sequence"/>
</dbReference>
<comment type="caution">
    <text evidence="7">The sequence shown here is derived from an EMBL/GenBank/DDBJ whole genome shotgun (WGS) entry which is preliminary data.</text>
</comment>
<accession>A0AAN8ZKN3</accession>
<dbReference type="GO" id="GO:0061630">
    <property type="term" value="F:ubiquitin protein ligase activity"/>
    <property type="evidence" value="ECO:0007669"/>
    <property type="project" value="TreeGrafter"/>
</dbReference>
<dbReference type="PROSITE" id="PS50135">
    <property type="entry name" value="ZF_ZZ_2"/>
    <property type="match status" value="1"/>
</dbReference>
<evidence type="ECO:0000256" key="1">
    <source>
        <dbReference type="ARBA" id="ARBA00022723"/>
    </source>
</evidence>
<dbReference type="InterPro" id="IPR043145">
    <property type="entry name" value="Znf_ZZ_sf"/>
</dbReference>
<protein>
    <submittedName>
        <fullName evidence="7">Zinc finger, ZZ-type</fullName>
    </submittedName>
</protein>
<dbReference type="PANTHER" id="PTHR15898">
    <property type="entry name" value="BIFUNCTIONAL APOPTOSIS REGULATOR"/>
    <property type="match status" value="1"/>
</dbReference>
<proteinExistence type="predicted"/>
<keyword evidence="1" id="KW-0479">Metal-binding</keyword>
<name>A0AAN8ZKN3_9MAGN</name>
<gene>
    <name evidence="7" type="ORF">RJ641_031161</name>
</gene>
<feature type="compositionally biased region" description="Basic and acidic residues" evidence="5">
    <location>
        <begin position="210"/>
        <end position="219"/>
    </location>
</feature>
<dbReference type="EMBL" id="JBAMMX010000006">
    <property type="protein sequence ID" value="KAK6937653.1"/>
    <property type="molecule type" value="Genomic_DNA"/>
</dbReference>
<dbReference type="PANTHER" id="PTHR15898:SF13">
    <property type="entry name" value="BIFUNCTIONAL APOPTOSIS REGULATOR"/>
    <property type="match status" value="1"/>
</dbReference>
<dbReference type="Gene3D" id="3.30.60.90">
    <property type="match status" value="1"/>
</dbReference>
<evidence type="ECO:0000256" key="3">
    <source>
        <dbReference type="ARBA" id="ARBA00022833"/>
    </source>
</evidence>
<feature type="domain" description="ZZ-type" evidence="6">
    <location>
        <begin position="80"/>
        <end position="144"/>
    </location>
</feature>